<dbReference type="AlphaFoldDB" id="A0ABD3SBF8"/>
<protein>
    <submittedName>
        <fullName evidence="1">Uncharacterized protein</fullName>
    </submittedName>
</protein>
<proteinExistence type="predicted"/>
<comment type="caution">
    <text evidence="1">The sequence shown here is derived from an EMBL/GenBank/DDBJ whole genome shotgun (WGS) entry which is preliminary data.</text>
</comment>
<keyword evidence="2" id="KW-1185">Reference proteome</keyword>
<accession>A0ABD3SBF8</accession>
<evidence type="ECO:0000313" key="1">
    <source>
        <dbReference type="EMBL" id="KAL3821852.1"/>
    </source>
</evidence>
<evidence type="ECO:0000313" key="2">
    <source>
        <dbReference type="Proteomes" id="UP001530377"/>
    </source>
</evidence>
<name>A0ABD3SBF8_9STRA</name>
<sequence>MGGGGDLAPSTSPPHHARAAVDLLPSYLVDGRSVDVPMTATESPMAHGQRMALGSGGAMI</sequence>
<organism evidence="1 2">
    <name type="scientific">Cyclostephanos tholiformis</name>
    <dbReference type="NCBI Taxonomy" id="382380"/>
    <lineage>
        <taxon>Eukaryota</taxon>
        <taxon>Sar</taxon>
        <taxon>Stramenopiles</taxon>
        <taxon>Ochrophyta</taxon>
        <taxon>Bacillariophyta</taxon>
        <taxon>Coscinodiscophyceae</taxon>
        <taxon>Thalassiosirophycidae</taxon>
        <taxon>Stephanodiscales</taxon>
        <taxon>Stephanodiscaceae</taxon>
        <taxon>Cyclostephanos</taxon>
    </lineage>
</organism>
<gene>
    <name evidence="1" type="ORF">ACHAXA_002605</name>
</gene>
<dbReference type="EMBL" id="JALLPB020000082">
    <property type="protein sequence ID" value="KAL3821852.1"/>
    <property type="molecule type" value="Genomic_DNA"/>
</dbReference>
<reference evidence="1 2" key="1">
    <citation type="submission" date="2024-10" db="EMBL/GenBank/DDBJ databases">
        <title>Updated reference genomes for cyclostephanoid diatoms.</title>
        <authorList>
            <person name="Roberts W.R."/>
            <person name="Alverson A.J."/>
        </authorList>
    </citation>
    <scope>NUCLEOTIDE SEQUENCE [LARGE SCALE GENOMIC DNA]</scope>
    <source>
        <strain evidence="1 2">AJA228-03</strain>
    </source>
</reference>
<dbReference type="Proteomes" id="UP001530377">
    <property type="component" value="Unassembled WGS sequence"/>
</dbReference>